<feature type="region of interest" description="Disordered" evidence="1">
    <location>
        <begin position="51"/>
        <end position="80"/>
    </location>
</feature>
<keyword evidence="3" id="KW-1185">Reference proteome</keyword>
<accession>A0ABQ5ERJ6</accession>
<reference evidence="2" key="2">
    <citation type="submission" date="2022-01" db="EMBL/GenBank/DDBJ databases">
        <authorList>
            <person name="Yamashiro T."/>
            <person name="Shiraishi A."/>
            <person name="Satake H."/>
            <person name="Nakayama K."/>
        </authorList>
    </citation>
    <scope>NUCLEOTIDE SEQUENCE</scope>
</reference>
<comment type="caution">
    <text evidence="2">The sequence shown here is derived from an EMBL/GenBank/DDBJ whole genome shotgun (WGS) entry which is preliminary data.</text>
</comment>
<dbReference type="EMBL" id="BQNB010016596">
    <property type="protein sequence ID" value="GJT53537.1"/>
    <property type="molecule type" value="Genomic_DNA"/>
</dbReference>
<dbReference type="Proteomes" id="UP001151760">
    <property type="component" value="Unassembled WGS sequence"/>
</dbReference>
<name>A0ABQ5ERJ6_9ASTR</name>
<protein>
    <submittedName>
        <fullName evidence="2">Uncharacterized protein</fullName>
    </submittedName>
</protein>
<evidence type="ECO:0000313" key="2">
    <source>
        <dbReference type="EMBL" id="GJT53537.1"/>
    </source>
</evidence>
<feature type="region of interest" description="Disordered" evidence="1">
    <location>
        <begin position="102"/>
        <end position="130"/>
    </location>
</feature>
<reference evidence="2" key="1">
    <citation type="journal article" date="2022" name="Int. J. Mol. Sci.">
        <title>Draft Genome of Tanacetum Coccineum: Genomic Comparison of Closely Related Tanacetum-Family Plants.</title>
        <authorList>
            <person name="Yamashiro T."/>
            <person name="Shiraishi A."/>
            <person name="Nakayama K."/>
            <person name="Satake H."/>
        </authorList>
    </citation>
    <scope>NUCLEOTIDE SEQUENCE</scope>
</reference>
<evidence type="ECO:0000313" key="3">
    <source>
        <dbReference type="Proteomes" id="UP001151760"/>
    </source>
</evidence>
<proteinExistence type="predicted"/>
<sequence length="216" mass="23924">MGDENPIHTLGDYSKPSHEGYRKTIKLLLERSDQQNRHVLKRAITDRIAGTLPSDTVKNPKLGQEEKGNLGNINPNPHLQPDPLASIATELDDREVMFIEIIRDDDEPQNESPNEGEGTTMEGPADPETPLLIGRGFLATANAVIDCRMAKIAVGEGITRSVFGVKGVDLGEEEAPYWTTLGKRESYKPRPSSDGIGAKSPYYVRKDFFDCHLPRE</sequence>
<gene>
    <name evidence="2" type="ORF">Tco_0988591</name>
</gene>
<organism evidence="2 3">
    <name type="scientific">Tanacetum coccineum</name>
    <dbReference type="NCBI Taxonomy" id="301880"/>
    <lineage>
        <taxon>Eukaryota</taxon>
        <taxon>Viridiplantae</taxon>
        <taxon>Streptophyta</taxon>
        <taxon>Embryophyta</taxon>
        <taxon>Tracheophyta</taxon>
        <taxon>Spermatophyta</taxon>
        <taxon>Magnoliopsida</taxon>
        <taxon>eudicotyledons</taxon>
        <taxon>Gunneridae</taxon>
        <taxon>Pentapetalae</taxon>
        <taxon>asterids</taxon>
        <taxon>campanulids</taxon>
        <taxon>Asterales</taxon>
        <taxon>Asteraceae</taxon>
        <taxon>Asteroideae</taxon>
        <taxon>Anthemideae</taxon>
        <taxon>Anthemidinae</taxon>
        <taxon>Tanacetum</taxon>
    </lineage>
</organism>
<evidence type="ECO:0000256" key="1">
    <source>
        <dbReference type="SAM" id="MobiDB-lite"/>
    </source>
</evidence>